<protein>
    <submittedName>
        <fullName evidence="1">Uncharacterized protein</fullName>
    </submittedName>
</protein>
<dbReference type="Proteomes" id="UP000663452">
    <property type="component" value="Chromosome"/>
</dbReference>
<dbReference type="RefSeq" id="WP_206101033.1">
    <property type="nucleotide sequence ID" value="NZ_CP070969.1"/>
</dbReference>
<name>A0ABX7L5M8_9BACL</name>
<accession>A0ABX7L5M8</accession>
<evidence type="ECO:0000313" key="2">
    <source>
        <dbReference type="Proteomes" id="UP000663452"/>
    </source>
</evidence>
<sequence length="182" mass="21022">MEDKYLKIGFFLGNTIEDAVHELLTYKKKGILACGKFNGTTLYSDTVTMDGAYKEIIGKTKAEFDESQQKWREEYEKREVEFKESIPSLVEEWMAKGREVLDESRWDYWDKIVPIRLGDLYHGMELGCCLKIVKILNENGSLEDAKKEIESQGHSGMSFGLVRAMVKEFCDRGNELSDYLAY</sequence>
<keyword evidence="2" id="KW-1185">Reference proteome</keyword>
<proteinExistence type="predicted"/>
<evidence type="ECO:0000313" key="1">
    <source>
        <dbReference type="EMBL" id="QSF43400.1"/>
    </source>
</evidence>
<reference evidence="1 2" key="1">
    <citation type="submission" date="2021-02" db="EMBL/GenBank/DDBJ databases">
        <title>Paenibacillus tianjinensis sp. nov.</title>
        <authorList>
            <person name="Liu H."/>
        </authorList>
    </citation>
    <scope>NUCLEOTIDE SEQUENCE [LARGE SCALE GENOMIC DNA]</scope>
    <source>
        <strain evidence="1 2">TB2019</strain>
    </source>
</reference>
<gene>
    <name evidence="1" type="ORF">JRJ22_19230</name>
</gene>
<dbReference type="EMBL" id="CP070969">
    <property type="protein sequence ID" value="QSF43400.1"/>
    <property type="molecule type" value="Genomic_DNA"/>
</dbReference>
<organism evidence="1 2">
    <name type="scientific">Paenibacillus tianjinensis</name>
    <dbReference type="NCBI Taxonomy" id="2810347"/>
    <lineage>
        <taxon>Bacteria</taxon>
        <taxon>Bacillati</taxon>
        <taxon>Bacillota</taxon>
        <taxon>Bacilli</taxon>
        <taxon>Bacillales</taxon>
        <taxon>Paenibacillaceae</taxon>
        <taxon>Paenibacillus</taxon>
    </lineage>
</organism>